<evidence type="ECO:0000256" key="1">
    <source>
        <dbReference type="SAM" id="MobiDB-lite"/>
    </source>
</evidence>
<evidence type="ECO:0000313" key="2">
    <source>
        <dbReference type="EMBL" id="JAG04875.1"/>
    </source>
</evidence>
<dbReference type="AlphaFoldDB" id="A0A0A9WJ42"/>
<reference evidence="2" key="2">
    <citation type="submission" date="2014-07" db="EMBL/GenBank/DDBJ databases">
        <authorList>
            <person name="Hull J."/>
        </authorList>
    </citation>
    <scope>NUCLEOTIDE SEQUENCE</scope>
</reference>
<proteinExistence type="predicted"/>
<feature type="non-terminal residue" evidence="2">
    <location>
        <position position="1"/>
    </location>
</feature>
<sequence>YRCGRSLRIRAFGATVIHVCHTLVQSSTFANTKVCTVDTVPPVKIQVCFPARAASVGNYKVEVEKRSVIRSSKEKRSSIKPTANVRVERSEKPGTRKKQIKKESQRPTLQG</sequence>
<gene>
    <name evidence="2" type="ORF">CM83_12739</name>
</gene>
<name>A0A0A9WJ42_LYGHE</name>
<protein>
    <submittedName>
        <fullName evidence="2">Uncharacterized protein</fullName>
    </submittedName>
</protein>
<organism evidence="2">
    <name type="scientific">Lygus hesperus</name>
    <name type="common">Western plant bug</name>
    <dbReference type="NCBI Taxonomy" id="30085"/>
    <lineage>
        <taxon>Eukaryota</taxon>
        <taxon>Metazoa</taxon>
        <taxon>Ecdysozoa</taxon>
        <taxon>Arthropoda</taxon>
        <taxon>Hexapoda</taxon>
        <taxon>Insecta</taxon>
        <taxon>Pterygota</taxon>
        <taxon>Neoptera</taxon>
        <taxon>Paraneoptera</taxon>
        <taxon>Hemiptera</taxon>
        <taxon>Heteroptera</taxon>
        <taxon>Panheteroptera</taxon>
        <taxon>Cimicomorpha</taxon>
        <taxon>Miridae</taxon>
        <taxon>Mirini</taxon>
        <taxon>Lygus</taxon>
    </lineage>
</organism>
<reference evidence="2" key="1">
    <citation type="journal article" date="2014" name="PLoS ONE">
        <title>Transcriptome-Based Identification of ABC Transporters in the Western Tarnished Plant Bug Lygus hesperus.</title>
        <authorList>
            <person name="Hull J.J."/>
            <person name="Chaney K."/>
            <person name="Geib S.M."/>
            <person name="Fabrick J.A."/>
            <person name="Brent C.S."/>
            <person name="Walsh D."/>
            <person name="Lavine L.C."/>
        </authorList>
    </citation>
    <scope>NUCLEOTIDE SEQUENCE</scope>
</reference>
<accession>A0A0A9WJ42</accession>
<feature type="region of interest" description="Disordered" evidence="1">
    <location>
        <begin position="70"/>
        <end position="111"/>
    </location>
</feature>
<dbReference type="EMBL" id="GBHO01038729">
    <property type="protein sequence ID" value="JAG04875.1"/>
    <property type="molecule type" value="Transcribed_RNA"/>
</dbReference>